<dbReference type="SMART" id="SM00849">
    <property type="entry name" value="Lactamase_B"/>
    <property type="match status" value="1"/>
</dbReference>
<feature type="domain" description="Metallo-beta-lactamase" evidence="2">
    <location>
        <begin position="13"/>
        <end position="235"/>
    </location>
</feature>
<dbReference type="Gene3D" id="3.60.15.10">
    <property type="entry name" value="Ribonuclease Z/Hydroxyacylglutathione hydrolase-like"/>
    <property type="match status" value="1"/>
</dbReference>
<dbReference type="Pfam" id="PF00753">
    <property type="entry name" value="Lactamase_B"/>
    <property type="match status" value="1"/>
</dbReference>
<dbReference type="Pfam" id="PF07521">
    <property type="entry name" value="RMMBL"/>
    <property type="match status" value="1"/>
</dbReference>
<name>A0A1V4SJF9_RUMHU</name>
<dbReference type="InterPro" id="IPR050698">
    <property type="entry name" value="MBL"/>
</dbReference>
<dbReference type="Proteomes" id="UP000191554">
    <property type="component" value="Unassembled WGS sequence"/>
</dbReference>
<dbReference type="PANTHER" id="PTHR11203">
    <property type="entry name" value="CLEAVAGE AND POLYADENYLATION SPECIFICITY FACTOR FAMILY MEMBER"/>
    <property type="match status" value="1"/>
</dbReference>
<evidence type="ECO:0000313" key="5">
    <source>
        <dbReference type="Proteomes" id="UP000191554"/>
    </source>
</evidence>
<comment type="caution">
    <text evidence="4">The sequence shown here is derived from an EMBL/GenBank/DDBJ whole genome shotgun (WGS) entry which is preliminary data.</text>
</comment>
<reference evidence="4 5" key="1">
    <citation type="submission" date="2017-03" db="EMBL/GenBank/DDBJ databases">
        <title>Genome sequence of Clostridium hungatei DSM 14427.</title>
        <authorList>
            <person name="Poehlein A."/>
            <person name="Daniel R."/>
        </authorList>
    </citation>
    <scope>NUCLEOTIDE SEQUENCE [LARGE SCALE GENOMIC DNA]</scope>
    <source>
        <strain evidence="4 5">DSM 14427</strain>
    </source>
</reference>
<gene>
    <name evidence="4" type="ORF">CLHUN_23550</name>
</gene>
<dbReference type="AlphaFoldDB" id="A0A1V4SJF9"/>
<dbReference type="STRING" id="48256.CLHUN_23550"/>
<organism evidence="4 5">
    <name type="scientific">Ruminiclostridium hungatei</name>
    <name type="common">Clostridium hungatei</name>
    <dbReference type="NCBI Taxonomy" id="48256"/>
    <lineage>
        <taxon>Bacteria</taxon>
        <taxon>Bacillati</taxon>
        <taxon>Bacillota</taxon>
        <taxon>Clostridia</taxon>
        <taxon>Eubacteriales</taxon>
        <taxon>Oscillospiraceae</taxon>
        <taxon>Ruminiclostridium</taxon>
    </lineage>
</organism>
<keyword evidence="1 4" id="KW-0378">Hydrolase</keyword>
<dbReference type="GO" id="GO:0016787">
    <property type="term" value="F:hydrolase activity"/>
    <property type="evidence" value="ECO:0007669"/>
    <property type="project" value="UniProtKB-KW"/>
</dbReference>
<accession>A0A1V4SJF9</accession>
<evidence type="ECO:0000259" key="3">
    <source>
        <dbReference type="SMART" id="SM01027"/>
    </source>
</evidence>
<feature type="domain" description="Beta-Casp" evidence="3">
    <location>
        <begin position="255"/>
        <end position="385"/>
    </location>
</feature>
<dbReference type="GO" id="GO:0004521">
    <property type="term" value="F:RNA endonuclease activity"/>
    <property type="evidence" value="ECO:0007669"/>
    <property type="project" value="TreeGrafter"/>
</dbReference>
<proteinExistence type="predicted"/>
<dbReference type="EC" id="3.1.-.-" evidence="4"/>
<dbReference type="CDD" id="cd16295">
    <property type="entry name" value="TTHA0252-CPSF-like_MBL-fold"/>
    <property type="match status" value="1"/>
</dbReference>
<sequence>MNITFLGAAKTVTGSCYLIETRDTKFLVDCGMFQGRANEVLLNAEPFSVNPAELDFMLLSHAHIDHSGRIPKLYMDGFKGTIYATKPTVQLCGIMLPDSGHIQETENEWINRKRQRAGKAPVKPLYTVKEATDCLGLFKGVAYGEAFSVTEDIRIRFNDAGHILGSAIIEIWVRENGKDTKIVFSGDLGNKGIPILKDPVAISDADYLVIESTYGNRLHKLKKETDKLERFISIITETIEKGGNVIIPSFAVGRTQEIIYDLNKYMDVFGDAVNKILNIPVYVDSPLATSATQIFRENLDCFDEEAKEYIANGDNPLDFPTLKFTQSPEESRKLNEKTESTIIISASGMCDAGRIKHHLKHNLWRKESTILFVGYQAEGTLGRRILDGAERVKLFGEEISVNARIEAIDGFSGHADRAGLLSWVGGFAKKPKKVFIVHGELEVMNEFSHTLTDEFGLKCIVPTRGDSFVVTADGVYENIPDAQVQRRFRRLAVVEMLETLREEFEELAGILKGDLKQEKSDVEIDEVAAKLKLVEKSIVDALK</sequence>
<dbReference type="InterPro" id="IPR022712">
    <property type="entry name" value="Beta_Casp"/>
</dbReference>
<evidence type="ECO:0000256" key="1">
    <source>
        <dbReference type="ARBA" id="ARBA00022801"/>
    </source>
</evidence>
<evidence type="ECO:0000259" key="2">
    <source>
        <dbReference type="SMART" id="SM00849"/>
    </source>
</evidence>
<dbReference type="SUPFAM" id="SSF56281">
    <property type="entry name" value="Metallo-hydrolase/oxidoreductase"/>
    <property type="match status" value="1"/>
</dbReference>
<keyword evidence="5" id="KW-1185">Reference proteome</keyword>
<dbReference type="EMBL" id="MZGX01000015">
    <property type="protein sequence ID" value="OPX43636.1"/>
    <property type="molecule type" value="Genomic_DNA"/>
</dbReference>
<dbReference type="InterPro" id="IPR036866">
    <property type="entry name" value="RibonucZ/Hydroxyglut_hydro"/>
</dbReference>
<dbReference type="RefSeq" id="WP_080064788.1">
    <property type="nucleotide sequence ID" value="NZ_MZGX01000015.1"/>
</dbReference>
<dbReference type="SMART" id="SM01027">
    <property type="entry name" value="Beta-Casp"/>
    <property type="match status" value="1"/>
</dbReference>
<protein>
    <submittedName>
        <fullName evidence="4">Ribonuclease</fullName>
        <ecNumber evidence="4">3.1.-.-</ecNumber>
    </submittedName>
</protein>
<dbReference type="Gene3D" id="3.40.50.10890">
    <property type="match status" value="1"/>
</dbReference>
<dbReference type="Pfam" id="PF10996">
    <property type="entry name" value="Beta-Casp"/>
    <property type="match status" value="1"/>
</dbReference>
<dbReference type="OrthoDB" id="9803916at2"/>
<dbReference type="InterPro" id="IPR011108">
    <property type="entry name" value="RMMBL"/>
</dbReference>
<dbReference type="InterPro" id="IPR001279">
    <property type="entry name" value="Metallo-B-lactamas"/>
</dbReference>
<dbReference type="PANTHER" id="PTHR11203:SF37">
    <property type="entry name" value="INTEGRATOR COMPLEX SUBUNIT 11"/>
    <property type="match status" value="1"/>
</dbReference>
<evidence type="ECO:0000313" key="4">
    <source>
        <dbReference type="EMBL" id="OPX43636.1"/>
    </source>
</evidence>